<evidence type="ECO:0000313" key="4">
    <source>
        <dbReference type="EMBL" id="NML31206.1"/>
    </source>
</evidence>
<dbReference type="InterPro" id="IPR031107">
    <property type="entry name" value="Small_HSP"/>
</dbReference>
<name>A0A7X9ZWX3_9BURK</name>
<evidence type="ECO:0000256" key="2">
    <source>
        <dbReference type="RuleBase" id="RU003616"/>
    </source>
</evidence>
<dbReference type="PROSITE" id="PS01031">
    <property type="entry name" value="SHSP"/>
    <property type="match status" value="1"/>
</dbReference>
<evidence type="ECO:0000259" key="3">
    <source>
        <dbReference type="PROSITE" id="PS01031"/>
    </source>
</evidence>
<evidence type="ECO:0000313" key="5">
    <source>
        <dbReference type="Proteomes" id="UP000583127"/>
    </source>
</evidence>
<sequence>MSNLTRFDPLSLDPVSELFQGFFRPMRSMLTTQDTELASMKIDVTENDGAYSVKAELPGVDKKDIDIQIDGRVVSINAKVERNQEEKEGERVIRRERYSGTFSRSFALGGEVDEANAKAEYKDGVLSLNLPKKAPGDHKRLSID</sequence>
<dbReference type="AlphaFoldDB" id="A0A7X9ZWX3"/>
<dbReference type="SUPFAM" id="SSF49764">
    <property type="entry name" value="HSP20-like chaperones"/>
    <property type="match status" value="1"/>
</dbReference>
<keyword evidence="5" id="KW-1185">Reference proteome</keyword>
<dbReference type="Proteomes" id="UP000583127">
    <property type="component" value="Unassembled WGS sequence"/>
</dbReference>
<dbReference type="PANTHER" id="PTHR11527">
    <property type="entry name" value="HEAT-SHOCK PROTEIN 20 FAMILY MEMBER"/>
    <property type="match status" value="1"/>
</dbReference>
<protein>
    <submittedName>
        <fullName evidence="4">Hsp20/alpha crystallin family protein</fullName>
    </submittedName>
</protein>
<dbReference type="InterPro" id="IPR008978">
    <property type="entry name" value="HSP20-like_chaperone"/>
</dbReference>
<proteinExistence type="inferred from homology"/>
<dbReference type="RefSeq" id="WP_169497476.1">
    <property type="nucleotide sequence ID" value="NZ_JABBFZ010000004.1"/>
</dbReference>
<comment type="caution">
    <text evidence="4">The sequence shown here is derived from an EMBL/GenBank/DDBJ whole genome shotgun (WGS) entry which is preliminary data.</text>
</comment>
<reference evidence="4 5" key="1">
    <citation type="submission" date="2020-04" db="EMBL/GenBank/DDBJ databases">
        <title>Paraburkholderia sp. G-4-1-8 isolated from soil.</title>
        <authorList>
            <person name="Dahal R.H."/>
        </authorList>
    </citation>
    <scope>NUCLEOTIDE SEQUENCE [LARGE SCALE GENOMIC DNA]</scope>
    <source>
        <strain evidence="4 5">G-4-1-8</strain>
    </source>
</reference>
<gene>
    <name evidence="4" type="ORF">HHL14_10205</name>
</gene>
<dbReference type="CDD" id="cd06471">
    <property type="entry name" value="ACD_LpsHSP_like"/>
    <property type="match status" value="1"/>
</dbReference>
<feature type="domain" description="SHSP" evidence="3">
    <location>
        <begin position="33"/>
        <end position="144"/>
    </location>
</feature>
<dbReference type="EMBL" id="JABBFZ010000004">
    <property type="protein sequence ID" value="NML31206.1"/>
    <property type="molecule type" value="Genomic_DNA"/>
</dbReference>
<organism evidence="4 5">
    <name type="scientific">Paraburkholderia antibiotica</name>
    <dbReference type="NCBI Taxonomy" id="2728839"/>
    <lineage>
        <taxon>Bacteria</taxon>
        <taxon>Pseudomonadati</taxon>
        <taxon>Pseudomonadota</taxon>
        <taxon>Betaproteobacteria</taxon>
        <taxon>Burkholderiales</taxon>
        <taxon>Burkholderiaceae</taxon>
        <taxon>Paraburkholderia</taxon>
    </lineage>
</organism>
<dbReference type="Pfam" id="PF00011">
    <property type="entry name" value="HSP20"/>
    <property type="match status" value="1"/>
</dbReference>
<evidence type="ECO:0000256" key="1">
    <source>
        <dbReference type="PROSITE-ProRule" id="PRU00285"/>
    </source>
</evidence>
<comment type="similarity">
    <text evidence="1 2">Belongs to the small heat shock protein (HSP20) family.</text>
</comment>
<accession>A0A7X9ZWX3</accession>
<dbReference type="InterPro" id="IPR002068">
    <property type="entry name" value="A-crystallin/Hsp20_dom"/>
</dbReference>
<dbReference type="Gene3D" id="2.60.40.790">
    <property type="match status" value="1"/>
</dbReference>